<proteinExistence type="predicted"/>
<accession>A0A0F3QGJ3</accession>
<reference evidence="1 2" key="1">
    <citation type="submission" date="2015-02" db="EMBL/GenBank/DDBJ databases">
        <title>Genome Sequencing of Rickettsiales.</title>
        <authorList>
            <person name="Daugherty S.C."/>
            <person name="Su Q."/>
            <person name="Abolude K."/>
            <person name="Beier-Sexton M."/>
            <person name="Carlyon J.A."/>
            <person name="Carter R."/>
            <person name="Day N.P."/>
            <person name="Dumler S.J."/>
            <person name="Dyachenko V."/>
            <person name="Godinez A."/>
            <person name="Kurtti T.J."/>
            <person name="Lichay M."/>
            <person name="Mullins K.E."/>
            <person name="Ott S."/>
            <person name="Pappas-Brown V."/>
            <person name="Paris D.H."/>
            <person name="Patel P."/>
            <person name="Richards A.L."/>
            <person name="Sadzewicz L."/>
            <person name="Sears K."/>
            <person name="Seidman D."/>
            <person name="Sengamalay N."/>
            <person name="Stenos J."/>
            <person name="Tallon L.J."/>
            <person name="Vincent G."/>
            <person name="Fraser C.M."/>
            <person name="Munderloh U."/>
            <person name="Dunning-Hotopp J.C."/>
        </authorList>
    </citation>
    <scope>NUCLEOTIDE SEQUENCE [LARGE SCALE GENOMIC DNA]</scope>
    <source>
        <strain evidence="1 2">RML Mogi</strain>
    </source>
</reference>
<name>A0A0F3QGJ3_RICBE</name>
<dbReference type="RefSeq" id="WP_231569842.1">
    <property type="nucleotide sequence ID" value="NZ_LAOJ01000001.1"/>
</dbReference>
<dbReference type="AlphaFoldDB" id="A0A0F3QGJ3"/>
<gene>
    <name evidence="1" type="ORF">RBEMOGI_0002</name>
</gene>
<organism evidence="1 2">
    <name type="scientific">Rickettsia bellii str. RML Mogi</name>
    <dbReference type="NCBI Taxonomy" id="1359194"/>
    <lineage>
        <taxon>Bacteria</taxon>
        <taxon>Pseudomonadati</taxon>
        <taxon>Pseudomonadota</taxon>
        <taxon>Alphaproteobacteria</taxon>
        <taxon>Rickettsiales</taxon>
        <taxon>Rickettsiaceae</taxon>
        <taxon>Rickettsieae</taxon>
        <taxon>Rickettsia</taxon>
        <taxon>belli group</taxon>
    </lineage>
</organism>
<evidence type="ECO:0000313" key="2">
    <source>
        <dbReference type="Proteomes" id="UP000033689"/>
    </source>
</evidence>
<dbReference type="EMBL" id="LAOJ01000001">
    <property type="protein sequence ID" value="KJV91402.1"/>
    <property type="molecule type" value="Genomic_DNA"/>
</dbReference>
<sequence>MFSLDEKKMIKLSDIIIEEYTDLFILNCYKIFKSLNEHKFKYNIFSHDGSHLIEIVYPPLNNSNLNTGKILDFTKYLNNKN</sequence>
<protein>
    <submittedName>
        <fullName evidence="1">Uncharacterized protein</fullName>
    </submittedName>
</protein>
<dbReference type="PATRIC" id="fig|1359194.3.peg.2"/>
<comment type="caution">
    <text evidence="1">The sequence shown here is derived from an EMBL/GenBank/DDBJ whole genome shotgun (WGS) entry which is preliminary data.</text>
</comment>
<dbReference type="Proteomes" id="UP000033689">
    <property type="component" value="Unassembled WGS sequence"/>
</dbReference>
<evidence type="ECO:0000313" key="1">
    <source>
        <dbReference type="EMBL" id="KJV91402.1"/>
    </source>
</evidence>